<evidence type="ECO:0000313" key="1">
    <source>
        <dbReference type="EMBL" id="MDX6850290.1"/>
    </source>
</evidence>
<protein>
    <recommendedName>
        <fullName evidence="3">Restriction endonuclease</fullName>
    </recommendedName>
</protein>
<proteinExistence type="predicted"/>
<dbReference type="RefSeq" id="WP_302724295.1">
    <property type="nucleotide sequence ID" value="NZ_JAULRU010000783.1"/>
</dbReference>
<evidence type="ECO:0000313" key="2">
    <source>
        <dbReference type="Proteomes" id="UP001273505"/>
    </source>
</evidence>
<comment type="caution">
    <text evidence="1">The sequence shown here is derived from an EMBL/GenBank/DDBJ whole genome shotgun (WGS) entry which is preliminary data.</text>
</comment>
<accession>A0ABU4RZF7</accession>
<gene>
    <name evidence="1" type="ORF">SCD92_13025</name>
</gene>
<keyword evidence="2" id="KW-1185">Reference proteome</keyword>
<dbReference type="Proteomes" id="UP001273505">
    <property type="component" value="Unassembled WGS sequence"/>
</dbReference>
<evidence type="ECO:0008006" key="3">
    <source>
        <dbReference type="Google" id="ProtNLM"/>
    </source>
</evidence>
<sequence length="503" mass="55949">MSDIVRDLLNRLGPCLTSKLIEMMVDQGVSPDAARKRVERASGITRLSGVRFEKNAKFIFLDHQYGDARFWGAVEAAFETKGKAYWAAMVGLKRRGGACPKSLFPRICGAPNRRQKQLSPDTILERLIKIHLLKEVQDDKSGETWISFNPHCYNVLAPSLEQRAIAITENLAIAAIADWARKLGFGSYAKFALRNDVQPPVVSGITWDVSAPSYVRPLVSAPEGEIKPGFFVCDVTMGHQISDEEVEVFVRKYDMAASPPKVAPIMGFLVADGFTQAAYDRARSAGIIAATTSQLFGQDVAKALNDLIKVLSDTGKTAAINPEHLENVMNRLTRIEGASANLRGSLFELVVGNLLVAVTGGYLTVGYKISSLAELDVLVDLEEEGRSIIVECKAKVPGAMVSLEEVQRWYDNRVPLINEKIRPYGINYADRKFEFELWTNGTFHPAAIEWLGQQQTEFELHTVGWRDGAYIKQYSQQDTVSPNTRGLLRDYYFNNPKTSIYES</sequence>
<organism evidence="1 2">
    <name type="scientific">Gilvimarinus gilvus</name>
    <dbReference type="NCBI Taxonomy" id="3058038"/>
    <lineage>
        <taxon>Bacteria</taxon>
        <taxon>Pseudomonadati</taxon>
        <taxon>Pseudomonadota</taxon>
        <taxon>Gammaproteobacteria</taxon>
        <taxon>Cellvibrionales</taxon>
        <taxon>Cellvibrionaceae</taxon>
        <taxon>Gilvimarinus</taxon>
    </lineage>
</organism>
<dbReference type="EMBL" id="JAXAFO010000022">
    <property type="protein sequence ID" value="MDX6850290.1"/>
    <property type="molecule type" value="Genomic_DNA"/>
</dbReference>
<name>A0ABU4RZF7_9GAMM</name>
<reference evidence="1 2" key="1">
    <citation type="submission" date="2023-11" db="EMBL/GenBank/DDBJ databases">
        <title>Gilvimarinus fulvus sp. nov., isolated from the surface of Kelp.</title>
        <authorList>
            <person name="Sun Y.Y."/>
            <person name="Gong Y."/>
            <person name="Du Z.J."/>
        </authorList>
    </citation>
    <scope>NUCLEOTIDE SEQUENCE [LARGE SCALE GENOMIC DNA]</scope>
    <source>
        <strain evidence="1 2">SDUM040013</strain>
    </source>
</reference>